<evidence type="ECO:0000256" key="1">
    <source>
        <dbReference type="ARBA" id="ARBA00022448"/>
    </source>
</evidence>
<evidence type="ECO:0000313" key="6">
    <source>
        <dbReference type="EMBL" id="MCK8624527.1"/>
    </source>
</evidence>
<dbReference type="CDD" id="cd00093">
    <property type="entry name" value="HTH_XRE"/>
    <property type="match status" value="1"/>
</dbReference>
<accession>A0ABT0I1D1</accession>
<dbReference type="Proteomes" id="UP001522905">
    <property type="component" value="Unassembled WGS sequence"/>
</dbReference>
<keyword evidence="1" id="KW-0813">Transport</keyword>
<dbReference type="Pfam" id="PF00005">
    <property type="entry name" value="ABC_tran"/>
    <property type="match status" value="1"/>
</dbReference>
<dbReference type="SMART" id="SM00530">
    <property type="entry name" value="HTH_XRE"/>
    <property type="match status" value="1"/>
</dbReference>
<name>A0ABT0I1D1_9LACO</name>
<proteinExistence type="predicted"/>
<gene>
    <name evidence="6" type="ORF">LNP07_03260</name>
</gene>
<evidence type="ECO:0000259" key="4">
    <source>
        <dbReference type="PROSITE" id="PS50893"/>
    </source>
</evidence>
<feature type="domain" description="ABC transporter" evidence="4">
    <location>
        <begin position="72"/>
        <end position="289"/>
    </location>
</feature>
<dbReference type="EMBL" id="JAJIAO010000002">
    <property type="protein sequence ID" value="MCK8624527.1"/>
    <property type="molecule type" value="Genomic_DNA"/>
</dbReference>
<dbReference type="InterPro" id="IPR001387">
    <property type="entry name" value="Cro/C1-type_HTH"/>
</dbReference>
<dbReference type="InterPro" id="IPR003593">
    <property type="entry name" value="AAA+_ATPase"/>
</dbReference>
<dbReference type="Gene3D" id="1.10.260.40">
    <property type="entry name" value="lambda repressor-like DNA-binding domains"/>
    <property type="match status" value="1"/>
</dbReference>
<dbReference type="SMART" id="SM00382">
    <property type="entry name" value="AAA"/>
    <property type="match status" value="1"/>
</dbReference>
<dbReference type="PANTHER" id="PTHR42711">
    <property type="entry name" value="ABC TRANSPORTER ATP-BINDING PROTEIN"/>
    <property type="match status" value="1"/>
</dbReference>
<dbReference type="SUPFAM" id="SSF52540">
    <property type="entry name" value="P-loop containing nucleoside triphosphate hydrolases"/>
    <property type="match status" value="1"/>
</dbReference>
<dbReference type="PROSITE" id="PS00211">
    <property type="entry name" value="ABC_TRANSPORTER_1"/>
    <property type="match status" value="1"/>
</dbReference>
<keyword evidence="3" id="KW-0067">ATP-binding</keyword>
<evidence type="ECO:0000256" key="3">
    <source>
        <dbReference type="ARBA" id="ARBA00022840"/>
    </source>
</evidence>
<evidence type="ECO:0000256" key="2">
    <source>
        <dbReference type="ARBA" id="ARBA00022741"/>
    </source>
</evidence>
<dbReference type="PANTHER" id="PTHR42711:SF17">
    <property type="entry name" value="ABC TRANSPORTER ATP-BINDING PROTEIN"/>
    <property type="match status" value="1"/>
</dbReference>
<dbReference type="InterPro" id="IPR027417">
    <property type="entry name" value="P-loop_NTPase"/>
</dbReference>
<evidence type="ECO:0000313" key="7">
    <source>
        <dbReference type="Proteomes" id="UP001522905"/>
    </source>
</evidence>
<keyword evidence="7" id="KW-1185">Reference proteome</keyword>
<feature type="domain" description="HTH cro/C1-type" evidence="5">
    <location>
        <begin position="9"/>
        <end position="63"/>
    </location>
</feature>
<dbReference type="SUPFAM" id="SSF47413">
    <property type="entry name" value="lambda repressor-like DNA-binding domains"/>
    <property type="match status" value="1"/>
</dbReference>
<reference evidence="6 7" key="1">
    <citation type="submission" date="2021-11" db="EMBL/GenBank/DDBJ databases">
        <title>Comparative genomics of bee honey and flower isolates.</title>
        <authorList>
            <person name="Bechtner J.D."/>
            <person name="Gallus M.K."/>
            <person name="Ehrmann M."/>
        </authorList>
    </citation>
    <scope>NUCLEOTIDE SEQUENCE [LARGE SCALE GENOMIC DNA]</scope>
    <source>
        <strain evidence="6 7">M161</strain>
    </source>
</reference>
<dbReference type="Pfam" id="PF01381">
    <property type="entry name" value="HTH_3"/>
    <property type="match status" value="1"/>
</dbReference>
<dbReference type="Gene3D" id="3.40.50.300">
    <property type="entry name" value="P-loop containing nucleotide triphosphate hydrolases"/>
    <property type="match status" value="1"/>
</dbReference>
<dbReference type="InterPro" id="IPR050763">
    <property type="entry name" value="ABC_transporter_ATP-binding"/>
</dbReference>
<dbReference type="CDD" id="cd03230">
    <property type="entry name" value="ABC_DR_subfamily_A"/>
    <property type="match status" value="1"/>
</dbReference>
<dbReference type="InterPro" id="IPR003439">
    <property type="entry name" value="ABC_transporter-like_ATP-bd"/>
</dbReference>
<evidence type="ECO:0000259" key="5">
    <source>
        <dbReference type="PROSITE" id="PS50943"/>
    </source>
</evidence>
<dbReference type="PROSITE" id="PS50943">
    <property type="entry name" value="HTH_CROC1"/>
    <property type="match status" value="1"/>
</dbReference>
<protein>
    <submittedName>
        <fullName evidence="6">XRE family transcriptional regulator</fullName>
    </submittedName>
</protein>
<dbReference type="RefSeq" id="WP_248601585.1">
    <property type="nucleotide sequence ID" value="NZ_JAJIAO010000002.1"/>
</dbReference>
<dbReference type="PROSITE" id="PS50893">
    <property type="entry name" value="ABC_TRANSPORTER_2"/>
    <property type="match status" value="1"/>
</dbReference>
<sequence>MKNIFNHQLINLRRQKQLSQNDLANKIYVSRQAISKWENGDAEPSLEKLINLTEIFNTSLDFLILGHDDKNEKIIEIHDLKKAFDKPVLNGVDLDAYSHDRIALLGSNGAGKTTLFNLIVGLTSKDSGTINSYINNRKDLSIMAQENLLIDNLKVIEQLELSASMYEVEISQLDNLMKQFNLYAYKNNYVASLSGGQKRKLSLLMSVMRPSKLLLLDEPTVGMDLKSIDFFWKYMDHIGGSIITITHDFNQIDKFFSKVILMKNGKIFKNVAVNDIHSHNQTIEQWYRYFNDEV</sequence>
<keyword evidence="2" id="KW-0547">Nucleotide-binding</keyword>
<comment type="caution">
    <text evidence="6">The sequence shown here is derived from an EMBL/GenBank/DDBJ whole genome shotgun (WGS) entry which is preliminary data.</text>
</comment>
<dbReference type="InterPro" id="IPR010982">
    <property type="entry name" value="Lambda_DNA-bd_dom_sf"/>
</dbReference>
<organism evidence="6 7">
    <name type="scientific">Apilactobacillus xinyiensis</name>
    <dbReference type="NCBI Taxonomy" id="2841032"/>
    <lineage>
        <taxon>Bacteria</taxon>
        <taxon>Bacillati</taxon>
        <taxon>Bacillota</taxon>
        <taxon>Bacilli</taxon>
        <taxon>Lactobacillales</taxon>
        <taxon>Lactobacillaceae</taxon>
        <taxon>Apilactobacillus</taxon>
    </lineage>
</organism>
<dbReference type="InterPro" id="IPR017871">
    <property type="entry name" value="ABC_transporter-like_CS"/>
</dbReference>